<dbReference type="GO" id="GO:0004170">
    <property type="term" value="F:dUTP diphosphatase activity"/>
    <property type="evidence" value="ECO:0007669"/>
    <property type="project" value="UniProtKB-EC"/>
</dbReference>
<dbReference type="Proteomes" id="UP001548189">
    <property type="component" value="Unassembled WGS sequence"/>
</dbReference>
<dbReference type="SUPFAM" id="SSF101386">
    <property type="entry name" value="all-alpha NTP pyrophosphatases"/>
    <property type="match status" value="1"/>
</dbReference>
<organism evidence="1 2">
    <name type="scientific">Aliikangiella maris</name>
    <dbReference type="NCBI Taxonomy" id="3162458"/>
    <lineage>
        <taxon>Bacteria</taxon>
        <taxon>Pseudomonadati</taxon>
        <taxon>Pseudomonadota</taxon>
        <taxon>Gammaproteobacteria</taxon>
        <taxon>Oceanospirillales</taxon>
        <taxon>Pleioneaceae</taxon>
        <taxon>Aliikangiella</taxon>
    </lineage>
</organism>
<dbReference type="EMBL" id="JBEVCJ010000004">
    <property type="protein sequence ID" value="MET1254548.1"/>
    <property type="molecule type" value="Genomic_DNA"/>
</dbReference>
<keyword evidence="1" id="KW-0378">Hydrolase</keyword>
<dbReference type="Gene3D" id="1.10.4010.10">
    <property type="entry name" value="Type II deoxyuridine triphosphatase"/>
    <property type="match status" value="1"/>
</dbReference>
<dbReference type="RefSeq" id="WP_353874110.1">
    <property type="nucleotide sequence ID" value="NZ_JBEVCJ010000004.1"/>
</dbReference>
<name>A0ABV2BRH6_9GAMM</name>
<evidence type="ECO:0000313" key="1">
    <source>
        <dbReference type="EMBL" id="MET1254548.1"/>
    </source>
</evidence>
<dbReference type="Pfam" id="PF08761">
    <property type="entry name" value="dUTPase_2"/>
    <property type="match status" value="1"/>
</dbReference>
<comment type="caution">
    <text evidence="1">The sequence shown here is derived from an EMBL/GenBank/DDBJ whole genome shotgun (WGS) entry which is preliminary data.</text>
</comment>
<reference evidence="1 2" key="1">
    <citation type="submission" date="2024-06" db="EMBL/GenBank/DDBJ databases">
        <authorList>
            <person name="Li F."/>
        </authorList>
    </citation>
    <scope>NUCLEOTIDE SEQUENCE [LARGE SCALE GENOMIC DNA]</scope>
    <source>
        <strain evidence="1 2">GXAS 311</strain>
    </source>
</reference>
<accession>A0ABV2BRH6</accession>
<evidence type="ECO:0000313" key="2">
    <source>
        <dbReference type="Proteomes" id="UP001548189"/>
    </source>
</evidence>
<proteinExistence type="predicted"/>
<dbReference type="InterPro" id="IPR014871">
    <property type="entry name" value="dUTPase/dCTP_pyrophosphatase"/>
</dbReference>
<keyword evidence="2" id="KW-1185">Reference proteome</keyword>
<gene>
    <name evidence="1" type="ORF">ABVT43_05360</name>
</gene>
<protein>
    <submittedName>
        <fullName evidence="1">dUTP diphosphatase</fullName>
        <ecNumber evidence="1">3.6.1.23</ecNumber>
    </submittedName>
</protein>
<dbReference type="CDD" id="cd11527">
    <property type="entry name" value="NTP-PPase_dUTPase"/>
    <property type="match status" value="1"/>
</dbReference>
<dbReference type="EC" id="3.6.1.23" evidence="1"/>
<sequence>MSQSIRQQQLVTMLTMQDSMNQKVHPKWLKQNFQWYRAIWIECAEMLDHYGWKWWKHQSPDMEQVKLELVDIFHFGLSCRLSDSDDYQQIAETLDYEFSDIRHADEFRTTLEDLALNTLQTKSFNAQIFAGCMQQINMPFDELFTSYIGKNILNRFRQDHGYKEGHYQKVWDNKEDNEHLIDVIQSLDSSSTDFADNVYQALSQRYPAS</sequence>